<dbReference type="EMBL" id="JAALAA010000002">
    <property type="protein sequence ID" value="NGN91831.1"/>
    <property type="molecule type" value="Genomic_DNA"/>
</dbReference>
<dbReference type="PROSITE" id="PS50931">
    <property type="entry name" value="HTH_LYSR"/>
    <property type="match status" value="1"/>
</dbReference>
<dbReference type="InterPro" id="IPR000847">
    <property type="entry name" value="LysR_HTH_N"/>
</dbReference>
<accession>A0A6M1QZE9</accession>
<protein>
    <submittedName>
        <fullName evidence="6">LysR family transcriptional regulator</fullName>
    </submittedName>
</protein>
<proteinExistence type="inferred from homology"/>
<dbReference type="Pfam" id="PF00126">
    <property type="entry name" value="HTH_1"/>
    <property type="match status" value="1"/>
</dbReference>
<dbReference type="RefSeq" id="WP_165109585.1">
    <property type="nucleotide sequence ID" value="NZ_JAALAA010000002.1"/>
</dbReference>
<dbReference type="PRINTS" id="PR00039">
    <property type="entry name" value="HTHLYSR"/>
</dbReference>
<keyword evidence="2" id="KW-0805">Transcription regulation</keyword>
<dbReference type="Gene3D" id="3.40.190.10">
    <property type="entry name" value="Periplasmic binding protein-like II"/>
    <property type="match status" value="2"/>
</dbReference>
<dbReference type="CDD" id="cd05466">
    <property type="entry name" value="PBP2_LTTR_substrate"/>
    <property type="match status" value="1"/>
</dbReference>
<gene>
    <name evidence="6" type="ORF">G5C66_03630</name>
</gene>
<evidence type="ECO:0000313" key="7">
    <source>
        <dbReference type="Proteomes" id="UP000483261"/>
    </source>
</evidence>
<comment type="caution">
    <text evidence="6">The sequence shown here is derived from an EMBL/GenBank/DDBJ whole genome shotgun (WGS) entry which is preliminary data.</text>
</comment>
<dbReference type="PANTHER" id="PTHR30419">
    <property type="entry name" value="HTH-TYPE TRANSCRIPTIONAL REGULATOR YBHD"/>
    <property type="match status" value="1"/>
</dbReference>
<dbReference type="Pfam" id="PF03466">
    <property type="entry name" value="LysR_substrate"/>
    <property type="match status" value="1"/>
</dbReference>
<evidence type="ECO:0000313" key="6">
    <source>
        <dbReference type="EMBL" id="NGN91831.1"/>
    </source>
</evidence>
<keyword evidence="3" id="KW-0238">DNA-binding</keyword>
<evidence type="ECO:0000256" key="3">
    <source>
        <dbReference type="ARBA" id="ARBA00023125"/>
    </source>
</evidence>
<dbReference type="InterPro" id="IPR036390">
    <property type="entry name" value="WH_DNA-bd_sf"/>
</dbReference>
<dbReference type="SUPFAM" id="SSF46785">
    <property type="entry name" value="Winged helix' DNA-binding domain"/>
    <property type="match status" value="1"/>
</dbReference>
<evidence type="ECO:0000256" key="4">
    <source>
        <dbReference type="ARBA" id="ARBA00023163"/>
    </source>
</evidence>
<dbReference type="FunFam" id="1.10.10.10:FF:000001">
    <property type="entry name" value="LysR family transcriptional regulator"/>
    <property type="match status" value="1"/>
</dbReference>
<sequence>MEIRHLRYFVAVAELQNFTRAAERSFVAQSALSQQIGRLEREIGAPLFVRGGRKVELTPAGELLLPHARRLIADERRARLEVRSYLGLEKGHLRLGLIQTALSAVDIAGPVATFHDRHPGIDIQISNRPSWTMVEDVCASELDLAVVAIGPDELPAGLEHRLLATDALVGVACERLVEGLESPISLTDLLARGRMIHFSKGTGMRRHVDEALHRCGVEALSSLELAQASDILRFAALGLGVTVVPQTLATYGITAMPDLAVPYRVFGLNDPDAVHPVTAVYDAQRIPASGRAFLDVLEEFINDKQNRS</sequence>
<dbReference type="AlphaFoldDB" id="A0A6M1QZE9"/>
<keyword evidence="7" id="KW-1185">Reference proteome</keyword>
<dbReference type="GO" id="GO:0003677">
    <property type="term" value="F:DNA binding"/>
    <property type="evidence" value="ECO:0007669"/>
    <property type="project" value="UniProtKB-KW"/>
</dbReference>
<reference evidence="6 7" key="1">
    <citation type="submission" date="2020-02" db="EMBL/GenBank/DDBJ databases">
        <title>Whole-genome analyses of novel actinobacteria.</title>
        <authorList>
            <person name="Sahin N."/>
        </authorList>
    </citation>
    <scope>NUCLEOTIDE SEQUENCE [LARGE SCALE GENOMIC DNA]</scope>
    <source>
        <strain evidence="6 7">KC13</strain>
    </source>
</reference>
<feature type="domain" description="HTH lysR-type" evidence="5">
    <location>
        <begin position="1"/>
        <end position="58"/>
    </location>
</feature>
<dbReference type="InterPro" id="IPR050950">
    <property type="entry name" value="HTH-type_LysR_regulators"/>
</dbReference>
<keyword evidence="4" id="KW-0804">Transcription</keyword>
<dbReference type="SUPFAM" id="SSF53850">
    <property type="entry name" value="Periplasmic binding protein-like II"/>
    <property type="match status" value="1"/>
</dbReference>
<dbReference type="GO" id="GO:0005829">
    <property type="term" value="C:cytosol"/>
    <property type="evidence" value="ECO:0007669"/>
    <property type="project" value="TreeGrafter"/>
</dbReference>
<organism evidence="6 7">
    <name type="scientific">Nocardioides turkmenicus</name>
    <dbReference type="NCBI Taxonomy" id="2711220"/>
    <lineage>
        <taxon>Bacteria</taxon>
        <taxon>Bacillati</taxon>
        <taxon>Actinomycetota</taxon>
        <taxon>Actinomycetes</taxon>
        <taxon>Propionibacteriales</taxon>
        <taxon>Nocardioidaceae</taxon>
        <taxon>Nocardioides</taxon>
    </lineage>
</organism>
<evidence type="ECO:0000256" key="2">
    <source>
        <dbReference type="ARBA" id="ARBA00023015"/>
    </source>
</evidence>
<dbReference type="Gene3D" id="1.10.10.10">
    <property type="entry name" value="Winged helix-like DNA-binding domain superfamily/Winged helix DNA-binding domain"/>
    <property type="match status" value="1"/>
</dbReference>
<evidence type="ECO:0000256" key="1">
    <source>
        <dbReference type="ARBA" id="ARBA00009437"/>
    </source>
</evidence>
<evidence type="ECO:0000259" key="5">
    <source>
        <dbReference type="PROSITE" id="PS50931"/>
    </source>
</evidence>
<dbReference type="GO" id="GO:0003700">
    <property type="term" value="F:DNA-binding transcription factor activity"/>
    <property type="evidence" value="ECO:0007669"/>
    <property type="project" value="InterPro"/>
</dbReference>
<dbReference type="Proteomes" id="UP000483261">
    <property type="component" value="Unassembled WGS sequence"/>
</dbReference>
<dbReference type="InterPro" id="IPR036388">
    <property type="entry name" value="WH-like_DNA-bd_sf"/>
</dbReference>
<name>A0A6M1QZE9_9ACTN</name>
<dbReference type="InterPro" id="IPR005119">
    <property type="entry name" value="LysR_subst-bd"/>
</dbReference>
<comment type="similarity">
    <text evidence="1">Belongs to the LysR transcriptional regulatory family.</text>
</comment>